<dbReference type="SUPFAM" id="SSF56059">
    <property type="entry name" value="Glutathione synthetase ATP-binding domain-like"/>
    <property type="match status" value="1"/>
</dbReference>
<dbReference type="InterPro" id="IPR016185">
    <property type="entry name" value="PreATP-grasp_dom_sf"/>
</dbReference>
<evidence type="ECO:0000313" key="7">
    <source>
        <dbReference type="EMBL" id="EPX83467.1"/>
    </source>
</evidence>
<dbReference type="SUPFAM" id="SSF52440">
    <property type="entry name" value="PreATP-grasp domain"/>
    <property type="match status" value="1"/>
</dbReference>
<dbReference type="EC" id="6.3.1.8" evidence="7"/>
<reference evidence="8" key="1">
    <citation type="journal article" date="2014" name="Stand. Genomic Sci.">
        <title>Genome sequence of the exopolysaccharide-producing Salipiger mucosus type strain (DSM 16094(T)), a moderately halophilic member of the Roseobacter clade.</title>
        <authorList>
            <person name="Riedel T."/>
            <person name="Spring S."/>
            <person name="Fiebig A."/>
            <person name="Petersen J."/>
            <person name="Kyrpides N.C."/>
            <person name="Goker M."/>
            <person name="Klenk H.P."/>
        </authorList>
    </citation>
    <scope>NUCLEOTIDE SEQUENCE [LARGE SCALE GENOMIC DNA]</scope>
    <source>
        <strain evidence="8">DSM 16094</strain>
    </source>
</reference>
<evidence type="ECO:0000313" key="8">
    <source>
        <dbReference type="Proteomes" id="UP000015347"/>
    </source>
</evidence>
<dbReference type="InterPro" id="IPR005494">
    <property type="entry name" value="GSPS_pre-ATP-grasp-like_dom"/>
</dbReference>
<keyword evidence="5" id="KW-0460">Magnesium</keyword>
<comment type="caution">
    <text evidence="7">The sequence shown here is derived from an EMBL/GenBank/DDBJ whole genome shotgun (WGS) entry which is preliminary data.</text>
</comment>
<keyword evidence="1 7" id="KW-0436">Ligase</keyword>
<dbReference type="EMBL" id="APVH01000015">
    <property type="protein sequence ID" value="EPX83467.1"/>
    <property type="molecule type" value="Genomic_DNA"/>
</dbReference>
<protein>
    <submittedName>
        <fullName evidence="7">Protein with Similarity with glutathionylspermidine synthase, group 1</fullName>
        <ecNumber evidence="7">6.3.1.8</ecNumber>
    </submittedName>
</protein>
<keyword evidence="4" id="KW-0067">ATP-binding</keyword>
<dbReference type="Proteomes" id="UP000015347">
    <property type="component" value="Unassembled WGS sequence"/>
</dbReference>
<name>S9QV69_9RHOB</name>
<dbReference type="GO" id="GO:0046872">
    <property type="term" value="F:metal ion binding"/>
    <property type="evidence" value="ECO:0007669"/>
    <property type="project" value="UniProtKB-KW"/>
</dbReference>
<dbReference type="Gene3D" id="3.30.1490.330">
    <property type="match status" value="1"/>
</dbReference>
<evidence type="ECO:0000256" key="5">
    <source>
        <dbReference type="ARBA" id="ARBA00022842"/>
    </source>
</evidence>
<keyword evidence="3" id="KW-0547">Nucleotide-binding</keyword>
<dbReference type="HOGENOM" id="CLU_059175_0_0_5"/>
<evidence type="ECO:0000256" key="2">
    <source>
        <dbReference type="ARBA" id="ARBA00022723"/>
    </source>
</evidence>
<dbReference type="STRING" id="1123237.Salmuc_02075"/>
<dbReference type="eggNOG" id="COG0754">
    <property type="taxonomic scope" value="Bacteria"/>
</dbReference>
<evidence type="ECO:0000259" key="6">
    <source>
        <dbReference type="Pfam" id="PF03738"/>
    </source>
</evidence>
<accession>S9QV69</accession>
<feature type="domain" description="Glutathionylspermidine synthase pre-ATP-grasp-like" evidence="6">
    <location>
        <begin position="13"/>
        <end position="397"/>
    </location>
</feature>
<organism evidence="7 8">
    <name type="scientific">Salipiger mucosus DSM 16094</name>
    <dbReference type="NCBI Taxonomy" id="1123237"/>
    <lineage>
        <taxon>Bacteria</taxon>
        <taxon>Pseudomonadati</taxon>
        <taxon>Pseudomonadota</taxon>
        <taxon>Alphaproteobacteria</taxon>
        <taxon>Rhodobacterales</taxon>
        <taxon>Roseobacteraceae</taxon>
        <taxon>Salipiger</taxon>
    </lineage>
</organism>
<evidence type="ECO:0000256" key="1">
    <source>
        <dbReference type="ARBA" id="ARBA00022598"/>
    </source>
</evidence>
<evidence type="ECO:0000256" key="3">
    <source>
        <dbReference type="ARBA" id="ARBA00022741"/>
    </source>
</evidence>
<dbReference type="Pfam" id="PF03738">
    <property type="entry name" value="GSP_synth"/>
    <property type="match status" value="1"/>
</dbReference>
<proteinExistence type="predicted"/>
<dbReference type="GO" id="GO:0005524">
    <property type="term" value="F:ATP binding"/>
    <property type="evidence" value="ECO:0007669"/>
    <property type="project" value="UniProtKB-KW"/>
</dbReference>
<sequence length="400" mass="44565">MLRLKEFTPREGWQSKVEDTGLPFHTVDGEVYWSEGRVYELSPGEVDRIRHASDELHAMCLDLVSDVVETEALMRRFGIPEVHWNMIAESWRTERDRGIAGRFDLALGGGGVPKMLEYNAETPGMGVESSVTQSDWLAEQIDLGVLPGDAGQFNTLQEALRDRLAAIYPAGSDVHFTCASFEEDYAYTELLGRLLFENGSTPHFTLMDEIRIDQDGHFTDGNQRIIRDLVKFYAWDFMFFEAFCEAIPASGCRMVEPAWKSILSSKALLPLLWERHRGHPNILKSAFLDEDVDFDGLHFFKPLFSGNGEGIEARKNGRVLAREEQGVILEGAAAGILQDATDVPVFEGSRTPPGALSPARSAVIGSWMVEDACVGMMVAENDGLIGGEERSFSPHFILDR</sequence>
<dbReference type="AlphaFoldDB" id="S9QV69"/>
<keyword evidence="8" id="KW-1185">Reference proteome</keyword>
<gene>
    <name evidence="7" type="ORF">Salmuc_02075</name>
</gene>
<dbReference type="GO" id="GO:0008885">
    <property type="term" value="F:glutathionylspermidine synthase activity"/>
    <property type="evidence" value="ECO:0007669"/>
    <property type="project" value="UniProtKB-EC"/>
</dbReference>
<keyword evidence="2" id="KW-0479">Metal-binding</keyword>
<evidence type="ECO:0000256" key="4">
    <source>
        <dbReference type="ARBA" id="ARBA00022840"/>
    </source>
</evidence>